<protein>
    <recommendedName>
        <fullName evidence="3">DNA topoisomerase</fullName>
        <ecNumber evidence="3">5.6.2.1</ecNumber>
    </recommendedName>
</protein>
<dbReference type="Gene3D" id="3.90.15.10">
    <property type="entry name" value="Topoisomerase I, Chain A, domain 3"/>
    <property type="match status" value="1"/>
</dbReference>
<dbReference type="Proteomes" id="UP001156645">
    <property type="component" value="Unassembled WGS sequence"/>
</dbReference>
<dbReference type="InterPro" id="IPR049331">
    <property type="entry name" value="Top1B_N_bact"/>
</dbReference>
<dbReference type="Gene3D" id="3.30.66.10">
    <property type="entry name" value="DNA topoisomerase I domain"/>
    <property type="match status" value="1"/>
</dbReference>
<organism evidence="10 11">
    <name type="scientific">Psychrobacter pacificensis</name>
    <dbReference type="NCBI Taxonomy" id="112002"/>
    <lineage>
        <taxon>Bacteria</taxon>
        <taxon>Pseudomonadati</taxon>
        <taxon>Pseudomonadota</taxon>
        <taxon>Gammaproteobacteria</taxon>
        <taxon>Moraxellales</taxon>
        <taxon>Moraxellaceae</taxon>
        <taxon>Psychrobacter</taxon>
    </lineage>
</organism>
<dbReference type="InterPro" id="IPR013500">
    <property type="entry name" value="TopoI_cat_euk"/>
</dbReference>
<evidence type="ECO:0000313" key="9">
    <source>
        <dbReference type="EMBL" id="GLR28289.1"/>
    </source>
</evidence>
<evidence type="ECO:0000256" key="3">
    <source>
        <dbReference type="ARBA" id="ARBA00012891"/>
    </source>
</evidence>
<reference evidence="9" key="1">
    <citation type="journal article" date="2014" name="Int. J. Syst. Evol. Microbiol.">
        <title>Complete genome of a new Firmicutes species belonging to the dominant human colonic microbiota ('Ruminococcus bicirculans') reveals two chromosomes and a selective capacity to utilize plant glucans.</title>
        <authorList>
            <consortium name="NISC Comparative Sequencing Program"/>
            <person name="Wegmann U."/>
            <person name="Louis P."/>
            <person name="Goesmann A."/>
            <person name="Henrissat B."/>
            <person name="Duncan S.H."/>
            <person name="Flint H.J."/>
        </authorList>
    </citation>
    <scope>NUCLEOTIDE SEQUENCE</scope>
    <source>
        <strain evidence="9">NBRC 103191</strain>
    </source>
</reference>
<comment type="catalytic activity">
    <reaction evidence="1">
        <text>ATP-independent breakage of single-stranded DNA, followed by passage and rejoining.</text>
        <dbReference type="EC" id="5.6.2.1"/>
    </reaction>
</comment>
<evidence type="ECO:0000256" key="4">
    <source>
        <dbReference type="ARBA" id="ARBA00023029"/>
    </source>
</evidence>
<feature type="domain" description="DNA topoisomerase IB N-terminal" evidence="8">
    <location>
        <begin position="100"/>
        <end position="148"/>
    </location>
</feature>
<gene>
    <name evidence="9" type="ORF">GCM10007915_05270</name>
    <name evidence="10" type="ORF">SAMN05660405_00393</name>
</gene>
<feature type="domain" description="DNA topoisomerase I catalytic core eukaryotic-type" evidence="7">
    <location>
        <begin position="164"/>
        <end position="380"/>
    </location>
</feature>
<evidence type="ECO:0000256" key="2">
    <source>
        <dbReference type="ARBA" id="ARBA00006645"/>
    </source>
</evidence>
<dbReference type="Pfam" id="PF01028">
    <property type="entry name" value="Topoisom_I"/>
    <property type="match status" value="1"/>
</dbReference>
<dbReference type="Gene3D" id="1.10.132.120">
    <property type="match status" value="1"/>
</dbReference>
<keyword evidence="12" id="KW-1185">Reference proteome</keyword>
<dbReference type="InterPro" id="IPR035447">
    <property type="entry name" value="DNA_topo_I_N_sf"/>
</dbReference>
<keyword evidence="6 10" id="KW-0413">Isomerase</keyword>
<comment type="similarity">
    <text evidence="2">Belongs to the type IB topoisomerase family.</text>
</comment>
<dbReference type="GO" id="GO:0003677">
    <property type="term" value="F:DNA binding"/>
    <property type="evidence" value="ECO:0007669"/>
    <property type="project" value="UniProtKB-KW"/>
</dbReference>
<evidence type="ECO:0000256" key="5">
    <source>
        <dbReference type="ARBA" id="ARBA00023125"/>
    </source>
</evidence>
<accession>A0A1G6V074</accession>
<dbReference type="EMBL" id="FNAL01000002">
    <property type="protein sequence ID" value="SDD46979.1"/>
    <property type="molecule type" value="Genomic_DNA"/>
</dbReference>
<dbReference type="PROSITE" id="PS52038">
    <property type="entry name" value="TOPO_IB_2"/>
    <property type="match status" value="1"/>
</dbReference>
<dbReference type="GO" id="GO:0003917">
    <property type="term" value="F:DNA topoisomerase type I (single strand cut, ATP-independent) activity"/>
    <property type="evidence" value="ECO:0007669"/>
    <property type="project" value="UniProtKB-EC"/>
</dbReference>
<sequence length="428" mass="48896">MSSAELSLKNATFRTRIAIFITALFYTGLHFVRGKQTAKISAVDYAKTIKLLDEFFMGKTNEQSTTQDVRHDYERLARRANLRYVSDDEPGYERRRWGRGFTYRDATGKTVKDKALRQRFDALVIPPMWSEVWICQDEKGHLQSTGRDEKSRKQYLYHPLWNNIRDQAKFDAMIGFAEALPNLRAQVETDLEAESLSRTNVLAAVVKLLETTLIRIGNSRYAKQNKSYGLSTLRSKHVSETDNGLAFDFVGKSAKEHHIELQDERLIDIVQACSELPGYQIFKYLDDNGHKQVVDSSDINDYLRMHTCGMDCESKLYSAKDFRTWMASVLAASYLYDELQTTAGANILASAPESAERQQLVTDMVKSVAAELGNTPTVCRASYIHPIIIERFLAGEFYDDYKQARRGRTKKYQSCEEKALLGFLSADR</sequence>
<dbReference type="AlphaFoldDB" id="A0A1G6V074"/>
<dbReference type="Proteomes" id="UP000198501">
    <property type="component" value="Unassembled WGS sequence"/>
</dbReference>
<dbReference type="InterPro" id="IPR011010">
    <property type="entry name" value="DNA_brk_join_enz"/>
</dbReference>
<evidence type="ECO:0000313" key="10">
    <source>
        <dbReference type="EMBL" id="SDD46979.1"/>
    </source>
</evidence>
<dbReference type="SUPFAM" id="SSF55869">
    <property type="entry name" value="DNA topoisomerase I domain"/>
    <property type="match status" value="1"/>
</dbReference>
<keyword evidence="5" id="KW-0238">DNA-binding</keyword>
<evidence type="ECO:0000256" key="1">
    <source>
        <dbReference type="ARBA" id="ARBA00000213"/>
    </source>
</evidence>
<dbReference type="InterPro" id="IPR014711">
    <property type="entry name" value="TopoI_cat_a-hlx-sub_euk"/>
</dbReference>
<reference evidence="10 11" key="2">
    <citation type="submission" date="2016-10" db="EMBL/GenBank/DDBJ databases">
        <authorList>
            <person name="de Groot N.N."/>
        </authorList>
    </citation>
    <scope>NUCLEOTIDE SEQUENCE [LARGE SCALE GENOMIC DNA]</scope>
    <source>
        <strain evidence="10 11">DSM 23406</strain>
    </source>
</reference>
<name>A0A1G6V074_9GAMM</name>
<evidence type="ECO:0000259" key="8">
    <source>
        <dbReference type="Pfam" id="PF21338"/>
    </source>
</evidence>
<dbReference type="EMBL" id="BSOK01000009">
    <property type="protein sequence ID" value="GLR28289.1"/>
    <property type="molecule type" value="Genomic_DNA"/>
</dbReference>
<proteinExistence type="inferred from homology"/>
<dbReference type="EC" id="5.6.2.1" evidence="3"/>
<dbReference type="SUPFAM" id="SSF56349">
    <property type="entry name" value="DNA breaking-rejoining enzymes"/>
    <property type="match status" value="1"/>
</dbReference>
<reference evidence="9" key="4">
    <citation type="submission" date="2023-01" db="EMBL/GenBank/DDBJ databases">
        <title>Draft genome sequence of Psychrobacter pacificensis strain NBRC 103191.</title>
        <authorList>
            <person name="Sun Q."/>
            <person name="Mori K."/>
        </authorList>
    </citation>
    <scope>NUCLEOTIDE SEQUENCE</scope>
    <source>
        <strain evidence="9">NBRC 103191</strain>
    </source>
</reference>
<dbReference type="GO" id="GO:0006265">
    <property type="term" value="P:DNA topological change"/>
    <property type="evidence" value="ECO:0007669"/>
    <property type="project" value="InterPro"/>
</dbReference>
<evidence type="ECO:0000313" key="12">
    <source>
        <dbReference type="Proteomes" id="UP001156645"/>
    </source>
</evidence>
<evidence type="ECO:0000256" key="6">
    <source>
        <dbReference type="ARBA" id="ARBA00023235"/>
    </source>
</evidence>
<evidence type="ECO:0000259" key="7">
    <source>
        <dbReference type="Pfam" id="PF01028"/>
    </source>
</evidence>
<reference evidence="12" key="3">
    <citation type="journal article" date="2019" name="Int. J. Syst. Evol. Microbiol.">
        <title>The Global Catalogue of Microorganisms (GCM) 10K type strain sequencing project: providing services to taxonomists for standard genome sequencing and annotation.</title>
        <authorList>
            <consortium name="The Broad Institute Genomics Platform"/>
            <consortium name="The Broad Institute Genome Sequencing Center for Infectious Disease"/>
            <person name="Wu L."/>
            <person name="Ma J."/>
        </authorList>
    </citation>
    <scope>NUCLEOTIDE SEQUENCE [LARGE SCALE GENOMIC DNA]</scope>
    <source>
        <strain evidence="12">NBRC 103191</strain>
    </source>
</reference>
<keyword evidence="4" id="KW-0799">Topoisomerase</keyword>
<dbReference type="PRINTS" id="PR00416">
    <property type="entry name" value="EUTPISMRASEI"/>
</dbReference>
<evidence type="ECO:0000313" key="11">
    <source>
        <dbReference type="Proteomes" id="UP000198501"/>
    </source>
</evidence>
<dbReference type="InterPro" id="IPR001631">
    <property type="entry name" value="TopoI"/>
</dbReference>
<dbReference type="Pfam" id="PF21338">
    <property type="entry name" value="Top1B_N_bact"/>
    <property type="match status" value="1"/>
</dbReference>